<proteinExistence type="inferred from homology"/>
<evidence type="ECO:0000313" key="8">
    <source>
        <dbReference type="Proteomes" id="UP001153069"/>
    </source>
</evidence>
<evidence type="ECO:0000256" key="3">
    <source>
        <dbReference type="ARBA" id="ARBA00022679"/>
    </source>
</evidence>
<protein>
    <recommendedName>
        <fullName evidence="1">DNA (cytosine-5-)-methyltransferase</fullName>
        <ecNumber evidence="1">2.1.1.37</ecNumber>
    </recommendedName>
</protein>
<dbReference type="Proteomes" id="UP001153069">
    <property type="component" value="Unassembled WGS sequence"/>
</dbReference>
<dbReference type="EMBL" id="CAICTM010001259">
    <property type="protein sequence ID" value="CAB9522023.1"/>
    <property type="molecule type" value="Genomic_DNA"/>
</dbReference>
<keyword evidence="2 5" id="KW-0489">Methyltransferase</keyword>
<dbReference type="PANTHER" id="PTHR10629:SF52">
    <property type="entry name" value="DNA (CYTOSINE-5)-METHYLTRANSFERASE 1"/>
    <property type="match status" value="1"/>
</dbReference>
<dbReference type="PRINTS" id="PR00105">
    <property type="entry name" value="C5METTRFRASE"/>
</dbReference>
<feature type="compositionally biased region" description="Low complexity" evidence="6">
    <location>
        <begin position="709"/>
        <end position="725"/>
    </location>
</feature>
<feature type="compositionally biased region" description="Acidic residues" evidence="6">
    <location>
        <begin position="1243"/>
        <end position="1254"/>
    </location>
</feature>
<organism evidence="7 8">
    <name type="scientific">Seminavis robusta</name>
    <dbReference type="NCBI Taxonomy" id="568900"/>
    <lineage>
        <taxon>Eukaryota</taxon>
        <taxon>Sar</taxon>
        <taxon>Stramenopiles</taxon>
        <taxon>Ochrophyta</taxon>
        <taxon>Bacillariophyta</taxon>
        <taxon>Bacillariophyceae</taxon>
        <taxon>Bacillariophycidae</taxon>
        <taxon>Naviculales</taxon>
        <taxon>Naviculaceae</taxon>
        <taxon>Seminavis</taxon>
    </lineage>
</organism>
<accession>A0A9N8HNV7</accession>
<evidence type="ECO:0000313" key="7">
    <source>
        <dbReference type="EMBL" id="CAB9522023.1"/>
    </source>
</evidence>
<evidence type="ECO:0000256" key="4">
    <source>
        <dbReference type="ARBA" id="ARBA00022691"/>
    </source>
</evidence>
<dbReference type="AlphaFoldDB" id="A0A9N8HNV7"/>
<dbReference type="EC" id="2.1.1.37" evidence="1"/>
<reference evidence="7" key="1">
    <citation type="submission" date="2020-06" db="EMBL/GenBank/DDBJ databases">
        <authorList>
            <consortium name="Plant Systems Biology data submission"/>
        </authorList>
    </citation>
    <scope>NUCLEOTIDE SEQUENCE</scope>
    <source>
        <strain evidence="7">D6</strain>
    </source>
</reference>
<dbReference type="InterPro" id="IPR031303">
    <property type="entry name" value="C5_meth_CS"/>
</dbReference>
<dbReference type="Gene3D" id="3.40.50.150">
    <property type="entry name" value="Vaccinia Virus protein VP39"/>
    <property type="match status" value="1"/>
</dbReference>
<keyword evidence="4 5" id="KW-0949">S-adenosyl-L-methionine</keyword>
<evidence type="ECO:0000256" key="2">
    <source>
        <dbReference type="ARBA" id="ARBA00022603"/>
    </source>
</evidence>
<dbReference type="GO" id="GO:0005634">
    <property type="term" value="C:nucleus"/>
    <property type="evidence" value="ECO:0007669"/>
    <property type="project" value="TreeGrafter"/>
</dbReference>
<feature type="compositionally biased region" description="Acidic residues" evidence="6">
    <location>
        <begin position="748"/>
        <end position="766"/>
    </location>
</feature>
<feature type="compositionally biased region" description="Acidic residues" evidence="6">
    <location>
        <begin position="726"/>
        <end position="739"/>
    </location>
</feature>
<dbReference type="GO" id="GO:0044027">
    <property type="term" value="P:negative regulation of gene expression via chromosomal CpG island methylation"/>
    <property type="evidence" value="ECO:0007669"/>
    <property type="project" value="TreeGrafter"/>
</dbReference>
<dbReference type="SUPFAM" id="SSF53335">
    <property type="entry name" value="S-adenosyl-L-methionine-dependent methyltransferases"/>
    <property type="match status" value="1"/>
</dbReference>
<evidence type="ECO:0000256" key="5">
    <source>
        <dbReference type="PROSITE-ProRule" id="PRU01016"/>
    </source>
</evidence>
<dbReference type="InterPro" id="IPR001525">
    <property type="entry name" value="C5_MeTfrase"/>
</dbReference>
<dbReference type="Pfam" id="PF00145">
    <property type="entry name" value="DNA_methylase"/>
    <property type="match status" value="1"/>
</dbReference>
<evidence type="ECO:0000256" key="6">
    <source>
        <dbReference type="SAM" id="MobiDB-lite"/>
    </source>
</evidence>
<dbReference type="InterPro" id="IPR029063">
    <property type="entry name" value="SAM-dependent_MTases_sf"/>
</dbReference>
<dbReference type="InterPro" id="IPR050390">
    <property type="entry name" value="C5-Methyltransferase"/>
</dbReference>
<dbReference type="GO" id="GO:0003886">
    <property type="term" value="F:DNA (cytosine-5-)-methyltransferase activity"/>
    <property type="evidence" value="ECO:0007669"/>
    <property type="project" value="UniProtKB-EC"/>
</dbReference>
<sequence length="1254" mass="139770">MPRNTLNLVLGHCSHWTLNEAIREVVQNAVDGAVEWMHSGAGGCDGKGKSDLRPAGRGWYITSSKPPKKFSDAGFIHGGKAEMILTVFGEKEKSAGTKWVKPKTMRQWHKDQQQSLAYIRLEVASKQVIDWTAFKEEGRQPPGTVLVRCETINRLVPSFRMVYLVRIGKTFKKSVSDQAGQFGEGFKVGALVAVRNDFTLVVEAGQSTRKVAGQSTRKGPPKTCRREFLINKGVLCYSKQESRLSKEAKENPNLIFVKLHLKQPPQNDVPNNYHHFNPSFFRLLSPGVPHCSEGAVMKRPLDKGSIYCMGIFVAKRKNLLLGYDVPDKKFITGRDRNASSIHTEALQDCIRPMIERACEEDGDFMADLVSKVLEIEDESTLRLVDEVNALLQSEELCEKFANCFRKEKDADAFPCRRSEEKSFNRTFRNRPAIILQNSVVDILRKGGYRDIEAEISFLFSEKNRIGIGSDDEKLIESSLFRLKNANDEFQIQRESIVCIDGRFINSQGEGLSCRSKGEKFYVNNSMLSLSDEDDHPFLRASNKLGFTIALQVGEIKDFAFKYSEISNSDRPWFTFDLEDHGGQRRICVCNNMLEETHKVRATTAGEDEPIVFHLTGLYTPLPALLRPGVEYSIEPVDSDSNLVMDPLTRKYCTLSLTIPKPEARSSDASDQGVNDDLTVLRGNNGVGEDGSVDRVVAGNDLSTFPSDLSGGNADDSSDTGSSSSAEEGEDSDIEDDVTIDEIMSVFGNEDDSDYSDSESESDDQDDNREPKRARRIKPCDETSAIFGSTEISVGGVYNRGADIVRVEQFVGNRLPVRRARCQIVCTVSVALRNSFNRIQLDSLNQRLAAETVYEEAEKGVKFMKTLYEYDGEEDFEELRSQATFQLTRSTDQKKSNFLVEFKRLKLDPTEPFVPRGRGGNPRELVLFAGVGGSSTGDKNAGMDVSWLVEKDPLAAASLRESHPQAMIFQEDVRSFLGKCKAKTPGYPKEEDVEHLQGSPPCTGYSSANRGGRNDHTNNLLSYEIVRAVEILSPRTGVMENVAGILRPKHLKHSTKILIELLHLGYQVRIAIHNATYFGDPQNRNRVIFTFVRQDTPLPSLPEPISTPKVLGDALQGLPEDCDMMEGSGLHRFDSGGLAFNHVASKPTLENTILDMDEPVNTITTKSSSGLVHPTQLHRTLSIRELARLFSYPDSKQFFGSLTAMRKQIGNSVPVKLAEAVTRPIVAMYHELSQERRVDSNTTSEDDMSLPGADE</sequence>
<evidence type="ECO:0000256" key="1">
    <source>
        <dbReference type="ARBA" id="ARBA00011975"/>
    </source>
</evidence>
<comment type="caution">
    <text evidence="7">The sequence shown here is derived from an EMBL/GenBank/DDBJ whole genome shotgun (WGS) entry which is preliminary data.</text>
</comment>
<dbReference type="GO" id="GO:0032259">
    <property type="term" value="P:methylation"/>
    <property type="evidence" value="ECO:0007669"/>
    <property type="project" value="UniProtKB-KW"/>
</dbReference>
<feature type="active site" evidence="5">
    <location>
        <position position="1001"/>
    </location>
</feature>
<dbReference type="Gene3D" id="3.90.120.10">
    <property type="entry name" value="DNA Methylase, subunit A, domain 2"/>
    <property type="match status" value="1"/>
</dbReference>
<dbReference type="PANTHER" id="PTHR10629">
    <property type="entry name" value="CYTOSINE-SPECIFIC METHYLTRANSFERASE"/>
    <property type="match status" value="1"/>
</dbReference>
<name>A0A9N8HNV7_9STRA</name>
<dbReference type="OrthoDB" id="5376140at2759"/>
<comment type="similarity">
    <text evidence="5">Belongs to the class I-like SAM-binding methyltransferase superfamily. C5-methyltransferase family.</text>
</comment>
<gene>
    <name evidence="7" type="ORF">SEMRO_1261_G256990.1</name>
</gene>
<dbReference type="GO" id="GO:0003677">
    <property type="term" value="F:DNA binding"/>
    <property type="evidence" value="ECO:0007669"/>
    <property type="project" value="TreeGrafter"/>
</dbReference>
<dbReference type="PROSITE" id="PS00095">
    <property type="entry name" value="C5_MTASE_2"/>
    <property type="match status" value="1"/>
</dbReference>
<feature type="region of interest" description="Disordered" evidence="6">
    <location>
        <begin position="661"/>
        <end position="776"/>
    </location>
</feature>
<dbReference type="PROSITE" id="PS51679">
    <property type="entry name" value="SAM_MT_C5"/>
    <property type="match status" value="1"/>
</dbReference>
<keyword evidence="3 5" id="KW-0808">Transferase</keyword>
<feature type="region of interest" description="Disordered" evidence="6">
    <location>
        <begin position="1234"/>
        <end position="1254"/>
    </location>
</feature>
<keyword evidence="8" id="KW-1185">Reference proteome</keyword>